<dbReference type="EMBL" id="KB446561">
    <property type="protein sequence ID" value="EME80524.1"/>
    <property type="molecule type" value="Genomic_DNA"/>
</dbReference>
<dbReference type="VEuPathDB" id="FungiDB:MYCFIDRAFT_31327"/>
<evidence type="ECO:0000256" key="3">
    <source>
        <dbReference type="ARBA" id="ARBA00022617"/>
    </source>
</evidence>
<dbReference type="InterPro" id="IPR001128">
    <property type="entry name" value="Cyt_P450"/>
</dbReference>
<evidence type="ECO:0000256" key="1">
    <source>
        <dbReference type="ARBA" id="ARBA00001971"/>
    </source>
</evidence>
<evidence type="ECO:0008006" key="8">
    <source>
        <dbReference type="Google" id="ProtNLM"/>
    </source>
</evidence>
<dbReference type="InterPro" id="IPR050121">
    <property type="entry name" value="Cytochrome_P450_monoxygenase"/>
</dbReference>
<keyword evidence="7" id="KW-1185">Reference proteome</keyword>
<dbReference type="PANTHER" id="PTHR24305:SF210">
    <property type="entry name" value="CYTOCHROME P450 MONOOXYGENASE ASQL-RELATED"/>
    <property type="match status" value="1"/>
</dbReference>
<dbReference type="GO" id="GO:0016705">
    <property type="term" value="F:oxidoreductase activity, acting on paired donors, with incorporation or reduction of molecular oxygen"/>
    <property type="evidence" value="ECO:0007669"/>
    <property type="project" value="InterPro"/>
</dbReference>
<dbReference type="Proteomes" id="UP000016932">
    <property type="component" value="Unassembled WGS sequence"/>
</dbReference>
<organism evidence="6 7">
    <name type="scientific">Pseudocercospora fijiensis (strain CIRAD86)</name>
    <name type="common">Black leaf streak disease fungus</name>
    <name type="synonym">Mycosphaerella fijiensis</name>
    <dbReference type="NCBI Taxonomy" id="383855"/>
    <lineage>
        <taxon>Eukaryota</taxon>
        <taxon>Fungi</taxon>
        <taxon>Dikarya</taxon>
        <taxon>Ascomycota</taxon>
        <taxon>Pezizomycotina</taxon>
        <taxon>Dothideomycetes</taxon>
        <taxon>Dothideomycetidae</taxon>
        <taxon>Mycosphaerellales</taxon>
        <taxon>Mycosphaerellaceae</taxon>
        <taxon>Pseudocercospora</taxon>
    </lineage>
</organism>
<dbReference type="GO" id="GO:0004497">
    <property type="term" value="F:monooxygenase activity"/>
    <property type="evidence" value="ECO:0007669"/>
    <property type="project" value="InterPro"/>
</dbReference>
<dbReference type="AlphaFoldDB" id="M2ZN40"/>
<accession>M2ZN40</accession>
<dbReference type="OrthoDB" id="1470350at2759"/>
<evidence type="ECO:0000313" key="6">
    <source>
        <dbReference type="EMBL" id="EME80524.1"/>
    </source>
</evidence>
<dbReference type="GO" id="GO:0020037">
    <property type="term" value="F:heme binding"/>
    <property type="evidence" value="ECO:0007669"/>
    <property type="project" value="InterPro"/>
</dbReference>
<evidence type="ECO:0000256" key="4">
    <source>
        <dbReference type="ARBA" id="ARBA00022723"/>
    </source>
</evidence>
<dbReference type="HOGENOM" id="CLU_2504008_0_0_1"/>
<dbReference type="Pfam" id="PF00067">
    <property type="entry name" value="p450"/>
    <property type="match status" value="1"/>
</dbReference>
<evidence type="ECO:0000256" key="5">
    <source>
        <dbReference type="ARBA" id="ARBA00023004"/>
    </source>
</evidence>
<dbReference type="PANTHER" id="PTHR24305">
    <property type="entry name" value="CYTOCHROME P450"/>
    <property type="match status" value="1"/>
</dbReference>
<name>M2ZN40_PSEFD</name>
<dbReference type="Gene3D" id="1.10.630.10">
    <property type="entry name" value="Cytochrome P450"/>
    <property type="match status" value="1"/>
</dbReference>
<dbReference type="GeneID" id="19338797"/>
<evidence type="ECO:0000313" key="7">
    <source>
        <dbReference type="Proteomes" id="UP000016932"/>
    </source>
</evidence>
<dbReference type="KEGG" id="pfj:MYCFIDRAFT_31327"/>
<keyword evidence="4" id="KW-0479">Metal-binding</keyword>
<protein>
    <recommendedName>
        <fullName evidence="8">Cytochrome P450</fullName>
    </recommendedName>
</protein>
<evidence type="ECO:0000256" key="2">
    <source>
        <dbReference type="ARBA" id="ARBA00010617"/>
    </source>
</evidence>
<reference evidence="6 7" key="1">
    <citation type="journal article" date="2012" name="PLoS Pathog.">
        <title>Diverse lifestyles and strategies of plant pathogenesis encoded in the genomes of eighteen Dothideomycetes fungi.</title>
        <authorList>
            <person name="Ohm R.A."/>
            <person name="Feau N."/>
            <person name="Henrissat B."/>
            <person name="Schoch C.L."/>
            <person name="Horwitz B.A."/>
            <person name="Barry K.W."/>
            <person name="Condon B.J."/>
            <person name="Copeland A.C."/>
            <person name="Dhillon B."/>
            <person name="Glaser F."/>
            <person name="Hesse C.N."/>
            <person name="Kosti I."/>
            <person name="LaButti K."/>
            <person name="Lindquist E.A."/>
            <person name="Lucas S."/>
            <person name="Salamov A.A."/>
            <person name="Bradshaw R.E."/>
            <person name="Ciuffetti L."/>
            <person name="Hamelin R.C."/>
            <person name="Kema G.H.J."/>
            <person name="Lawrence C."/>
            <person name="Scott J.A."/>
            <person name="Spatafora J.W."/>
            <person name="Turgeon B.G."/>
            <person name="de Wit P.J.G.M."/>
            <person name="Zhong S."/>
            <person name="Goodwin S.B."/>
            <person name="Grigoriev I.V."/>
        </authorList>
    </citation>
    <scope>NUCLEOTIDE SEQUENCE [LARGE SCALE GENOMIC DNA]</scope>
    <source>
        <strain evidence="6 7">CIRAD86</strain>
    </source>
</reference>
<keyword evidence="3" id="KW-0349">Heme</keyword>
<dbReference type="InterPro" id="IPR036396">
    <property type="entry name" value="Cyt_P450_sf"/>
</dbReference>
<proteinExistence type="inferred from homology"/>
<dbReference type="SUPFAM" id="SSF48264">
    <property type="entry name" value="Cytochrome P450"/>
    <property type="match status" value="1"/>
</dbReference>
<sequence>LRLYLPVPVVHPRRTPRGCCVIDGWWVAGDTQVSINQYAAHHDEEAFHRVHEYIPERRLPDRPDEFRNDRLGSVQPFHIGPRNCLG</sequence>
<comment type="cofactor">
    <cofactor evidence="1">
        <name>heme</name>
        <dbReference type="ChEBI" id="CHEBI:30413"/>
    </cofactor>
</comment>
<dbReference type="GO" id="GO:0005506">
    <property type="term" value="F:iron ion binding"/>
    <property type="evidence" value="ECO:0007669"/>
    <property type="project" value="InterPro"/>
</dbReference>
<gene>
    <name evidence="6" type="ORF">MYCFIDRAFT_31327</name>
</gene>
<keyword evidence="5" id="KW-0408">Iron</keyword>
<feature type="non-terminal residue" evidence="6">
    <location>
        <position position="1"/>
    </location>
</feature>
<dbReference type="RefSeq" id="XP_007928777.1">
    <property type="nucleotide sequence ID" value="XM_007930586.1"/>
</dbReference>
<comment type="similarity">
    <text evidence="2">Belongs to the cytochrome P450 family.</text>
</comment>